<dbReference type="RefSeq" id="WP_386060198.1">
    <property type="nucleotide sequence ID" value="NZ_JBHTKL010000005.1"/>
</dbReference>
<dbReference type="Pfam" id="PF25583">
    <property type="entry name" value="WCX"/>
    <property type="match status" value="1"/>
</dbReference>
<evidence type="ECO:0000313" key="4">
    <source>
        <dbReference type="Proteomes" id="UP001596990"/>
    </source>
</evidence>
<comment type="caution">
    <text evidence="3">The sequence shown here is derived from an EMBL/GenBank/DDBJ whole genome shotgun (WGS) entry which is preliminary data.</text>
</comment>
<dbReference type="InterPro" id="IPR026881">
    <property type="entry name" value="WYL_dom"/>
</dbReference>
<dbReference type="Pfam" id="PF13280">
    <property type="entry name" value="WYL"/>
    <property type="match status" value="1"/>
</dbReference>
<dbReference type="Proteomes" id="UP001596990">
    <property type="component" value="Unassembled WGS sequence"/>
</dbReference>
<dbReference type="InterPro" id="IPR051534">
    <property type="entry name" value="CBASS_pafABC_assoc_protein"/>
</dbReference>
<feature type="domain" description="WYL" evidence="1">
    <location>
        <begin position="151"/>
        <end position="223"/>
    </location>
</feature>
<keyword evidence="4" id="KW-1185">Reference proteome</keyword>
<name>A0ABW3L303_9BACI</name>
<evidence type="ECO:0000313" key="3">
    <source>
        <dbReference type="EMBL" id="MFD1019767.1"/>
    </source>
</evidence>
<dbReference type="PROSITE" id="PS52050">
    <property type="entry name" value="WYL"/>
    <property type="match status" value="1"/>
</dbReference>
<organism evidence="3 4">
    <name type="scientific">Thalassobacillus hwangdonensis</name>
    <dbReference type="NCBI Taxonomy" id="546108"/>
    <lineage>
        <taxon>Bacteria</taxon>
        <taxon>Bacillati</taxon>
        <taxon>Bacillota</taxon>
        <taxon>Bacilli</taxon>
        <taxon>Bacillales</taxon>
        <taxon>Bacillaceae</taxon>
        <taxon>Thalassobacillus</taxon>
    </lineage>
</organism>
<sequence>MSKLSTRERVLVLKQLLEKYTDEENELALAEIIDLLNEEFDQSYDFSKRLIKEDLATFEDSEVIDLIVNQEMNGKPKYYSFQNRLFEIQELRLLSDAVVSARFITMKEKERLIEKIKQLTSEPLAAKLENQIHINETAHSQSDKVKYVIYNLHNAINDAKTIRFQYGRYNMKKEFVLSREGKTYTLHPYALVWNRDYYYLIGWSPEFEELRHYRVDRLVKVQVLDDPFKQKEDFDVTQYTHHLFNMFTGEEKWIEIKFADELINVIIDRFGEKVPIKEGKDGRFTLKTKAVISTGLVGWLLTWGSNAEVIGPLELKEKMKQEAEKLYKLYH</sequence>
<dbReference type="EMBL" id="JBHTKL010000005">
    <property type="protein sequence ID" value="MFD1019767.1"/>
    <property type="molecule type" value="Genomic_DNA"/>
</dbReference>
<dbReference type="PANTHER" id="PTHR34580">
    <property type="match status" value="1"/>
</dbReference>
<evidence type="ECO:0000259" key="1">
    <source>
        <dbReference type="Pfam" id="PF13280"/>
    </source>
</evidence>
<dbReference type="PANTHER" id="PTHR34580:SF1">
    <property type="entry name" value="PROTEIN PAFC"/>
    <property type="match status" value="1"/>
</dbReference>
<accession>A0ABW3L303</accession>
<gene>
    <name evidence="3" type="ORF">ACFQ2J_11340</name>
</gene>
<reference evidence="4" key="1">
    <citation type="journal article" date="2019" name="Int. J. Syst. Evol. Microbiol.">
        <title>The Global Catalogue of Microorganisms (GCM) 10K type strain sequencing project: providing services to taxonomists for standard genome sequencing and annotation.</title>
        <authorList>
            <consortium name="The Broad Institute Genomics Platform"/>
            <consortium name="The Broad Institute Genome Sequencing Center for Infectious Disease"/>
            <person name="Wu L."/>
            <person name="Ma J."/>
        </authorList>
    </citation>
    <scope>NUCLEOTIDE SEQUENCE [LARGE SCALE GENOMIC DNA]</scope>
    <source>
        <strain evidence="4">CCUG 56607</strain>
    </source>
</reference>
<protein>
    <submittedName>
        <fullName evidence="3">Helix-turn-helix transcriptional regulator</fullName>
    </submittedName>
</protein>
<dbReference type="InterPro" id="IPR057727">
    <property type="entry name" value="WCX_dom"/>
</dbReference>
<feature type="domain" description="WCX" evidence="2">
    <location>
        <begin position="253"/>
        <end position="326"/>
    </location>
</feature>
<evidence type="ECO:0000259" key="2">
    <source>
        <dbReference type="Pfam" id="PF25583"/>
    </source>
</evidence>
<proteinExistence type="predicted"/>